<reference evidence="2 3" key="1">
    <citation type="journal article" date="2022" name="ISME Commun">
        <title>Vulcanimicrobium alpinus gen. nov. sp. nov., the first cultivated representative of the candidate phylum 'Eremiobacterota', is a metabolically versatile aerobic anoxygenic phototroph.</title>
        <authorList>
            <person name="Yabe S."/>
            <person name="Muto K."/>
            <person name="Abe K."/>
            <person name="Yokota A."/>
            <person name="Staudigel H."/>
            <person name="Tebo B.M."/>
        </authorList>
    </citation>
    <scope>NUCLEOTIDE SEQUENCE [LARGE SCALE GENOMIC DNA]</scope>
    <source>
        <strain evidence="2 3">WC8-2</strain>
    </source>
</reference>
<dbReference type="InterPro" id="IPR010982">
    <property type="entry name" value="Lambda_DNA-bd_dom_sf"/>
</dbReference>
<gene>
    <name evidence="2" type="ORF">WPS_27140</name>
</gene>
<evidence type="ECO:0000313" key="2">
    <source>
        <dbReference type="EMBL" id="BDE07438.1"/>
    </source>
</evidence>
<sequence length="269" mass="28961">MAERKDHALRAFIRDARARLTPADVGLHGGGRRRVKGLRRGEVAELAGISEAWYTRFETGHAILSVSALHRVADVLRMTRSERLELLDLARPDIAAATAGGVARAYIGLGTTVDGLRELARSCASASSIAELAAASTRAVAALCPDVGLGYMRAYDKDRQQLELVGATGAGADALMGHQQPCASVSYAMQHVHDGRGYGEPDLRTSPCPDLRTRIERVGVYAYHTQPIMGRNGLDVMLGVAMREPRPPEPFELSIVEAAAAIVELTLRR</sequence>
<dbReference type="EMBL" id="AP025523">
    <property type="protein sequence ID" value="BDE07438.1"/>
    <property type="molecule type" value="Genomic_DNA"/>
</dbReference>
<dbReference type="SUPFAM" id="SSF47413">
    <property type="entry name" value="lambda repressor-like DNA-binding domains"/>
    <property type="match status" value="1"/>
</dbReference>
<dbReference type="RefSeq" id="WP_317995030.1">
    <property type="nucleotide sequence ID" value="NZ_AP025523.1"/>
</dbReference>
<feature type="domain" description="HTH cro/C1-type" evidence="1">
    <location>
        <begin position="33"/>
        <end position="83"/>
    </location>
</feature>
<dbReference type="CDD" id="cd00093">
    <property type="entry name" value="HTH_XRE"/>
    <property type="match status" value="1"/>
</dbReference>
<name>A0AAN2CAZ4_UNVUL</name>
<dbReference type="KEGG" id="vab:WPS_27140"/>
<dbReference type="Gene3D" id="1.10.260.40">
    <property type="entry name" value="lambda repressor-like DNA-binding domains"/>
    <property type="match status" value="1"/>
</dbReference>
<protein>
    <recommendedName>
        <fullName evidence="1">HTH cro/C1-type domain-containing protein</fullName>
    </recommendedName>
</protein>
<dbReference type="Pfam" id="PF13560">
    <property type="entry name" value="HTH_31"/>
    <property type="match status" value="1"/>
</dbReference>
<dbReference type="Proteomes" id="UP001317532">
    <property type="component" value="Chromosome"/>
</dbReference>
<dbReference type="PROSITE" id="PS50943">
    <property type="entry name" value="HTH_CROC1"/>
    <property type="match status" value="1"/>
</dbReference>
<dbReference type="SUPFAM" id="SSF55781">
    <property type="entry name" value="GAF domain-like"/>
    <property type="match status" value="1"/>
</dbReference>
<evidence type="ECO:0000313" key="3">
    <source>
        <dbReference type="Proteomes" id="UP001317532"/>
    </source>
</evidence>
<dbReference type="PANTHER" id="PTHR35010">
    <property type="entry name" value="BLL4672 PROTEIN-RELATED"/>
    <property type="match status" value="1"/>
</dbReference>
<dbReference type="InterPro" id="IPR001387">
    <property type="entry name" value="Cro/C1-type_HTH"/>
</dbReference>
<evidence type="ECO:0000259" key="1">
    <source>
        <dbReference type="PROSITE" id="PS50943"/>
    </source>
</evidence>
<dbReference type="AlphaFoldDB" id="A0AAN2CAZ4"/>
<dbReference type="SMART" id="SM00530">
    <property type="entry name" value="HTH_XRE"/>
    <property type="match status" value="1"/>
</dbReference>
<organism evidence="2 3">
    <name type="scientific">Vulcanimicrobium alpinum</name>
    <dbReference type="NCBI Taxonomy" id="3016050"/>
    <lineage>
        <taxon>Bacteria</taxon>
        <taxon>Bacillati</taxon>
        <taxon>Vulcanimicrobiota</taxon>
        <taxon>Vulcanimicrobiia</taxon>
        <taxon>Vulcanimicrobiales</taxon>
        <taxon>Vulcanimicrobiaceae</taxon>
        <taxon>Vulcanimicrobium</taxon>
    </lineage>
</organism>
<accession>A0AAN2CAZ4</accession>
<keyword evidence="3" id="KW-1185">Reference proteome</keyword>
<dbReference type="Gene3D" id="3.30.450.40">
    <property type="match status" value="1"/>
</dbReference>
<proteinExistence type="predicted"/>
<dbReference type="GO" id="GO:0003677">
    <property type="term" value="F:DNA binding"/>
    <property type="evidence" value="ECO:0007669"/>
    <property type="project" value="InterPro"/>
</dbReference>
<dbReference type="InterPro" id="IPR029016">
    <property type="entry name" value="GAF-like_dom_sf"/>
</dbReference>
<dbReference type="PANTHER" id="PTHR35010:SF3">
    <property type="entry name" value="BLL4873 PROTEIN"/>
    <property type="match status" value="1"/>
</dbReference>